<keyword evidence="6" id="KW-0788">Thiol protease</keyword>
<dbReference type="Pfam" id="PF09471">
    <property type="entry name" value="Peptidase_M64"/>
    <property type="match status" value="1"/>
</dbReference>
<feature type="compositionally biased region" description="Low complexity" evidence="7">
    <location>
        <begin position="503"/>
        <end position="515"/>
    </location>
</feature>
<dbReference type="PROSITE" id="PS00972">
    <property type="entry name" value="USP_1"/>
    <property type="match status" value="1"/>
</dbReference>
<evidence type="ECO:0000256" key="7">
    <source>
        <dbReference type="SAM" id="MobiDB-lite"/>
    </source>
</evidence>
<dbReference type="PROSITE" id="PS00973">
    <property type="entry name" value="USP_2"/>
    <property type="match status" value="1"/>
</dbReference>
<keyword evidence="3 9" id="KW-0645">Protease</keyword>
<name>A0A0F7SNR3_PHARH</name>
<reference evidence="9" key="1">
    <citation type="submission" date="2014-08" db="EMBL/GenBank/DDBJ databases">
        <authorList>
            <person name="Sharma Rahul"/>
            <person name="Thines Marco"/>
        </authorList>
    </citation>
    <scope>NUCLEOTIDE SEQUENCE</scope>
</reference>
<feature type="compositionally biased region" description="Low complexity" evidence="7">
    <location>
        <begin position="532"/>
        <end position="549"/>
    </location>
</feature>
<dbReference type="Pfam" id="PF00443">
    <property type="entry name" value="UCH"/>
    <property type="match status" value="1"/>
</dbReference>
<dbReference type="PANTHER" id="PTHR24006:SF687">
    <property type="entry name" value="UBIQUITIN CARBOXYL-TERMINAL HYDROLASE 10"/>
    <property type="match status" value="1"/>
</dbReference>
<dbReference type="EC" id="3.4.19.12" evidence="2"/>
<dbReference type="InterPro" id="IPR028889">
    <property type="entry name" value="USP"/>
</dbReference>
<dbReference type="Gene3D" id="3.40.390.10">
    <property type="entry name" value="Collagenase (Catalytic Domain)"/>
    <property type="match status" value="1"/>
</dbReference>
<dbReference type="InterPro" id="IPR038765">
    <property type="entry name" value="Papain-like_cys_pep_sf"/>
</dbReference>
<comment type="catalytic activity">
    <reaction evidence="1">
        <text>Thiol-dependent hydrolysis of ester, thioester, amide, peptide and isopeptide bonds formed by the C-terminal Gly of ubiquitin (a 76-residue protein attached to proteins as an intracellular targeting signal).</text>
        <dbReference type="EC" id="3.4.19.12"/>
    </reaction>
</comment>
<feature type="region of interest" description="Disordered" evidence="7">
    <location>
        <begin position="531"/>
        <end position="550"/>
    </location>
</feature>
<dbReference type="GO" id="GO:0004843">
    <property type="term" value="F:cysteine-type deubiquitinase activity"/>
    <property type="evidence" value="ECO:0007669"/>
    <property type="project" value="UniProtKB-EC"/>
</dbReference>
<dbReference type="InterPro" id="IPR019026">
    <property type="entry name" value="Peptidase_M64_IgA"/>
</dbReference>
<feature type="region of interest" description="Disordered" evidence="7">
    <location>
        <begin position="1"/>
        <end position="144"/>
    </location>
</feature>
<evidence type="ECO:0000313" key="9">
    <source>
        <dbReference type="EMBL" id="CED82240.1"/>
    </source>
</evidence>
<evidence type="ECO:0000256" key="6">
    <source>
        <dbReference type="ARBA" id="ARBA00022807"/>
    </source>
</evidence>
<feature type="compositionally biased region" description="Polar residues" evidence="7">
    <location>
        <begin position="35"/>
        <end position="47"/>
    </location>
</feature>
<dbReference type="GO" id="GO:0005634">
    <property type="term" value="C:nucleus"/>
    <property type="evidence" value="ECO:0007669"/>
    <property type="project" value="TreeGrafter"/>
</dbReference>
<evidence type="ECO:0000256" key="2">
    <source>
        <dbReference type="ARBA" id="ARBA00012759"/>
    </source>
</evidence>
<evidence type="ECO:0000256" key="3">
    <source>
        <dbReference type="ARBA" id="ARBA00022670"/>
    </source>
</evidence>
<feature type="compositionally biased region" description="Low complexity" evidence="7">
    <location>
        <begin position="197"/>
        <end position="218"/>
    </location>
</feature>
<feature type="compositionally biased region" description="Basic residues" evidence="7">
    <location>
        <begin position="60"/>
        <end position="75"/>
    </location>
</feature>
<dbReference type="Gene3D" id="3.90.70.10">
    <property type="entry name" value="Cysteine proteinases"/>
    <property type="match status" value="1"/>
</dbReference>
<keyword evidence="5" id="KW-0378">Hydrolase</keyword>
<dbReference type="InterPro" id="IPR024079">
    <property type="entry name" value="MetalloPept_cat_dom_sf"/>
</dbReference>
<dbReference type="PROSITE" id="PS50235">
    <property type="entry name" value="USP_3"/>
    <property type="match status" value="1"/>
</dbReference>
<evidence type="ECO:0000256" key="1">
    <source>
        <dbReference type="ARBA" id="ARBA00000707"/>
    </source>
</evidence>
<feature type="region of interest" description="Disordered" evidence="7">
    <location>
        <begin position="197"/>
        <end position="221"/>
    </location>
</feature>
<evidence type="ECO:0000256" key="4">
    <source>
        <dbReference type="ARBA" id="ARBA00022786"/>
    </source>
</evidence>
<feature type="region of interest" description="Disordered" evidence="7">
    <location>
        <begin position="751"/>
        <end position="783"/>
    </location>
</feature>
<dbReference type="SUPFAM" id="SSF54001">
    <property type="entry name" value="Cysteine proteinases"/>
    <property type="match status" value="1"/>
</dbReference>
<feature type="region of interest" description="Disordered" evidence="7">
    <location>
        <begin position="161"/>
        <end position="182"/>
    </location>
</feature>
<accession>A0A0F7SNR3</accession>
<dbReference type="CDD" id="cd02257">
    <property type="entry name" value="Peptidase_C19"/>
    <property type="match status" value="1"/>
</dbReference>
<protein>
    <recommendedName>
        <fullName evidence="2">ubiquitinyl hydrolase 1</fullName>
        <ecNumber evidence="2">3.4.19.12</ecNumber>
    </recommendedName>
</protein>
<feature type="domain" description="USP" evidence="8">
    <location>
        <begin position="606"/>
        <end position="1021"/>
    </location>
</feature>
<keyword evidence="4" id="KW-0833">Ubl conjugation pathway</keyword>
<feature type="compositionally biased region" description="Low complexity" evidence="7">
    <location>
        <begin position="25"/>
        <end position="34"/>
    </location>
</feature>
<feature type="compositionally biased region" description="Low complexity" evidence="7">
    <location>
        <begin position="76"/>
        <end position="89"/>
    </location>
</feature>
<dbReference type="PANTHER" id="PTHR24006">
    <property type="entry name" value="UBIQUITIN CARBOXYL-TERMINAL HYDROLASE"/>
    <property type="match status" value="1"/>
</dbReference>
<organism evidence="9">
    <name type="scientific">Phaffia rhodozyma</name>
    <name type="common">Yeast</name>
    <name type="synonym">Xanthophyllomyces dendrorhous</name>
    <dbReference type="NCBI Taxonomy" id="264483"/>
    <lineage>
        <taxon>Eukaryota</taxon>
        <taxon>Fungi</taxon>
        <taxon>Dikarya</taxon>
        <taxon>Basidiomycota</taxon>
        <taxon>Agaricomycotina</taxon>
        <taxon>Tremellomycetes</taxon>
        <taxon>Cystofilobasidiales</taxon>
        <taxon>Mrakiaceae</taxon>
        <taxon>Phaffia</taxon>
    </lineage>
</organism>
<feature type="compositionally biased region" description="Low complexity" evidence="7">
    <location>
        <begin position="461"/>
        <end position="493"/>
    </location>
</feature>
<dbReference type="GO" id="GO:0008237">
    <property type="term" value="F:metallopeptidase activity"/>
    <property type="evidence" value="ECO:0007669"/>
    <property type="project" value="InterPro"/>
</dbReference>
<evidence type="ECO:0000259" key="8">
    <source>
        <dbReference type="PROSITE" id="PS50235"/>
    </source>
</evidence>
<dbReference type="InterPro" id="IPR001394">
    <property type="entry name" value="Peptidase_C19_UCH"/>
</dbReference>
<evidence type="ECO:0000256" key="5">
    <source>
        <dbReference type="ARBA" id="ARBA00022801"/>
    </source>
</evidence>
<dbReference type="InterPro" id="IPR018200">
    <property type="entry name" value="USP_CS"/>
</dbReference>
<sequence>MSSFYPIAGPSSAGENHHAYPPPQQGQSPYSYNPIYQSGNIGFQPTFPSIAPSYGLPQHQHQHQHQHHNHNHSHNLHPQQQPQQQQQQPQPGPSTPFYPSHHIGHHASPQLNHAHPNLNLHQHSSPQPHHSHNQPPPHQFSMNHQYSSFQPQQSYYLSHPSLNQQQQQQQTLPPSLPSHLSISKSSPITIRAPPVVSTLSQPTSSSPVPTVSKSPSVPNQQPSIIQTAQPVARATTTRLPPPPHPWLFADRRPSEAADAPFLTISIQVKKQMPDKFGKGVGKWQGRMVDVKEDVMPRRRRVRETNGSIIGSSAKIDQSVVIVPSASDSEPTTSSILEFSGTLAEAAVTGVTTSGEAANADASEIRVSKPASEIDAGSSKPSSPTKPTKASSPARMKVKPRTSILAESVTPATQSAPLSTSTSTKPSPTTSTAHLPALSKFQTPTSSTRASSPAYENGNGKTSTSTPASSTPASPSIFFSTTTTMTTNEPSTSSAELPSETKLAPASTPVPASAPAAPKPPPVSWAALLRPTSSASPNSSSASSVVSVSGGSNGHAIGRSAQLAGSSTESIKPGGRAAGGKSSLAQLLARGAKKGEVHHKARRVRARGLINRGNLCFVNSILQVLIFTHEFYNLFSLLGQILPADLAGDYPLVESMINFLREFPPATEAYVAEGQFPGLGPDDKSDRGFGAFVPEGVYEAMGRVERFGFMRQGHQEDAEEFLGFFLNTLHEEVLGLLSRQPKDVQEEVAQKALNGTEGDEELRVAGSGGGGGGGGGEDSGWVEVGKKGKGSLLKTTESAPTSITTLFTGLLRSSLSLSTPSPSHKPSITLEPFSPLPLDIASPSVFNITTALEHLVEPETVHGVVMGPAGGKGREAVKRCWLEVGPKVLVVAFKRFGWVGDDGAAGGFGAGARKMGKVVSYGGELIIPEDCMSPSKRTSTPIKYKLFGVVYHHGPTVSSGHYTTAVLSQSLSGPNSPPTNQWLHIDDESVVPVTEAELSGSVIVSSIDEKNEPIFELVYEIHHPTRICTLVSHPFTGQIRSGRGVRSEVIRSNGGVWVDVRKLVNGPSGSWLPQSALLRRELESSLITILAFDRSSLLPLSDGRFTFPPSDRRVLKFDEICKSWDDRSVVSDIDPPEQAVLGEKDGELDGMELIPLRVSGKVENRVNIAFFGDGYLLEERGKFMKDVKHLMSSIVEDGTFKSTADLFNFWGVFVPSEESGVGSNGQPKKTPFGLYRDGHELRALYPGYRRRARKACKLVREGYLGEGGCDQMAIVGNFAYYGGLGGEFTITTASKLNGALVLRHEIGHSLIEVGEEYEGGFVYTGVNSSPSLKSSKWAHWLSDPLSKPRQEDMNTPLQAYPWHDLSASSWKITFFVPDGIERYPDFALRFSVAGLRDEAEMLVKLDGRPIKWTIPEGWKGSVDRAWISIRNPVPDGLAAGAHVISFELVDTERPVSRSFRKDKYQGVREEVIRQICSVELTQYGVDKKFNSDPDFIGAFPTRSLYGNVTYRPTNENCLMRMVATPTFCPVCLEDLWIKQLEKISLIDSLSVIETTEAESIHPAQTFNLTLLPLAHYRNVSFTKERFFITWTLDEVRQPEWDDRTVVVIPKDEAVGTWKVTVNFWTKEIRSDPGGATRASKTWSIS</sequence>
<feature type="compositionally biased region" description="Gly residues" evidence="7">
    <location>
        <begin position="765"/>
        <end position="777"/>
    </location>
</feature>
<feature type="region of interest" description="Disordered" evidence="7">
    <location>
        <begin position="556"/>
        <end position="582"/>
    </location>
</feature>
<dbReference type="EMBL" id="LN483124">
    <property type="protein sequence ID" value="CED82240.1"/>
    <property type="molecule type" value="Genomic_DNA"/>
</dbReference>
<feature type="compositionally biased region" description="Low complexity" evidence="7">
    <location>
        <begin position="414"/>
        <end position="431"/>
    </location>
</feature>
<feature type="compositionally biased region" description="Low complexity" evidence="7">
    <location>
        <begin position="442"/>
        <end position="453"/>
    </location>
</feature>
<dbReference type="GO" id="GO:0005829">
    <property type="term" value="C:cytosol"/>
    <property type="evidence" value="ECO:0007669"/>
    <property type="project" value="TreeGrafter"/>
</dbReference>
<dbReference type="GO" id="GO:0016579">
    <property type="term" value="P:protein deubiquitination"/>
    <property type="evidence" value="ECO:0007669"/>
    <property type="project" value="InterPro"/>
</dbReference>
<feature type="region of interest" description="Disordered" evidence="7">
    <location>
        <begin position="353"/>
        <end position="524"/>
    </location>
</feature>
<dbReference type="GO" id="GO:0006508">
    <property type="term" value="P:proteolysis"/>
    <property type="evidence" value="ECO:0007669"/>
    <property type="project" value="UniProtKB-KW"/>
</dbReference>
<proteinExistence type="predicted"/>
<feature type="compositionally biased region" description="Low complexity" evidence="7">
    <location>
        <begin position="377"/>
        <end position="393"/>
    </location>
</feature>
<dbReference type="InterPro" id="IPR050164">
    <property type="entry name" value="Peptidase_C19"/>
</dbReference>